<dbReference type="OrthoDB" id="2095648at2759"/>
<sequence length="560" mass="64537">MGEPSNGAAGRGRRRDWTELPEKAAESIFRRLGAIEVLENAQKVCMKWRRICKNNTRMWRTIDMRNDGDLQAMDYDLEVMCRHAVDRSRGELVDINIEHFGTDRLLHYITDSSRGIRRLRLLCCNSISDEGLGKVAQKLPLLEELDISLCGNISHEAVQVVGRSCPLLKSFKLNKEWCIFSNDEPYAYHFGSWYSCHCYREKLAPFPFKDDYNGVAFAIAGTMGGLRHLQLFGNKLTNDGLRNILDSCPHLCSLDLRHCFILNLDGDLGRICAERIEKLWLPHDSTEGKEFVARSEGYCFKWTELPDNITRSILSRLGAIEILATAQKVCSKWFYICKDPLMWRTIDMHNKFDISNYRPFYLHDLCEDAIDRSCGNLVDINVENFGTNFLLDYLAERSRGLKRLRLVGSHRITDEGFRKVASKFPMLEHLDITLFEDISHETLALVGRSCPLLKSFKFNKQWFRDDCCDKAERNDCAFAIAGTMHGLHHLMLFRNQLSNKGLSAILDGCPHLESLDLRQCFNLKLWGKTGRRCAERIQKLWLPQDSIDDIDPSYDLDAEW</sequence>
<reference evidence="2 3" key="1">
    <citation type="journal article" date="2018" name="Nat. Genet.">
        <title>The Rosa genome provides new insights in the design of modern roses.</title>
        <authorList>
            <person name="Bendahmane M."/>
        </authorList>
    </citation>
    <scope>NUCLEOTIDE SEQUENCE [LARGE SCALE GENOMIC DNA]</scope>
    <source>
        <strain evidence="3">cv. Old Blush</strain>
    </source>
</reference>
<organism evidence="2 3">
    <name type="scientific">Rosa chinensis</name>
    <name type="common">China rose</name>
    <dbReference type="NCBI Taxonomy" id="74649"/>
    <lineage>
        <taxon>Eukaryota</taxon>
        <taxon>Viridiplantae</taxon>
        <taxon>Streptophyta</taxon>
        <taxon>Embryophyta</taxon>
        <taxon>Tracheophyta</taxon>
        <taxon>Spermatophyta</taxon>
        <taxon>Magnoliopsida</taxon>
        <taxon>eudicotyledons</taxon>
        <taxon>Gunneridae</taxon>
        <taxon>Pentapetalae</taxon>
        <taxon>rosids</taxon>
        <taxon>fabids</taxon>
        <taxon>Rosales</taxon>
        <taxon>Rosaceae</taxon>
        <taxon>Rosoideae</taxon>
        <taxon>Rosoideae incertae sedis</taxon>
        <taxon>Rosa</taxon>
    </lineage>
</organism>
<dbReference type="Gramene" id="PRQ27964">
    <property type="protein sequence ID" value="PRQ27964"/>
    <property type="gene ID" value="RchiOBHm_Chr6g0310971"/>
</dbReference>
<dbReference type="AlphaFoldDB" id="A0A2P6Q1B8"/>
<comment type="caution">
    <text evidence="2">The sequence shown here is derived from an EMBL/GenBank/DDBJ whole genome shotgun (WGS) entry which is preliminary data.</text>
</comment>
<dbReference type="InterPro" id="IPR032675">
    <property type="entry name" value="LRR_dom_sf"/>
</dbReference>
<feature type="domain" description="F-box" evidence="1">
    <location>
        <begin position="299"/>
        <end position="346"/>
    </location>
</feature>
<protein>
    <submittedName>
        <fullName evidence="2">Putative F-box domain, leucine-rich repeat domain, L domain-containing protein</fullName>
    </submittedName>
</protein>
<dbReference type="SMART" id="SM00256">
    <property type="entry name" value="FBOX"/>
    <property type="match status" value="2"/>
</dbReference>
<proteinExistence type="predicted"/>
<dbReference type="PROSITE" id="PS50181">
    <property type="entry name" value="FBOX"/>
    <property type="match status" value="2"/>
</dbReference>
<evidence type="ECO:0000259" key="1">
    <source>
        <dbReference type="PROSITE" id="PS50181"/>
    </source>
</evidence>
<dbReference type="PANTHER" id="PTHR38926">
    <property type="entry name" value="F-BOX DOMAIN CONTAINING PROTEIN, EXPRESSED"/>
    <property type="match status" value="1"/>
</dbReference>
<dbReference type="Pfam" id="PF13516">
    <property type="entry name" value="LRR_6"/>
    <property type="match status" value="1"/>
</dbReference>
<dbReference type="Pfam" id="PF12937">
    <property type="entry name" value="F-box-like"/>
    <property type="match status" value="2"/>
</dbReference>
<accession>A0A2P6Q1B8</accession>
<dbReference type="CDD" id="cd22164">
    <property type="entry name" value="F-box_AtSKIP19-like"/>
    <property type="match status" value="2"/>
</dbReference>
<dbReference type="Gene3D" id="3.80.10.10">
    <property type="entry name" value="Ribonuclease Inhibitor"/>
    <property type="match status" value="2"/>
</dbReference>
<keyword evidence="3" id="KW-1185">Reference proteome</keyword>
<name>A0A2P6Q1B8_ROSCH</name>
<dbReference type="EMBL" id="PDCK01000044">
    <property type="protein sequence ID" value="PRQ27964.1"/>
    <property type="molecule type" value="Genomic_DNA"/>
</dbReference>
<gene>
    <name evidence="2" type="ORF">RchiOBHm_Chr6g0310971</name>
</gene>
<dbReference type="Gene3D" id="1.20.1280.50">
    <property type="match status" value="2"/>
</dbReference>
<dbReference type="SUPFAM" id="SSF81383">
    <property type="entry name" value="F-box domain"/>
    <property type="match status" value="2"/>
</dbReference>
<evidence type="ECO:0000313" key="3">
    <source>
        <dbReference type="Proteomes" id="UP000238479"/>
    </source>
</evidence>
<dbReference type="InterPro" id="IPR001611">
    <property type="entry name" value="Leu-rich_rpt"/>
</dbReference>
<feature type="domain" description="F-box" evidence="1">
    <location>
        <begin position="14"/>
        <end position="62"/>
    </location>
</feature>
<dbReference type="OMA" id="RICKNNT"/>
<dbReference type="SMART" id="SM00367">
    <property type="entry name" value="LRR_CC"/>
    <property type="match status" value="5"/>
</dbReference>
<dbReference type="PANTHER" id="PTHR38926:SF2">
    <property type="entry name" value="F-BOX_LRR-REPEAT PROTEIN 21-RELATED"/>
    <property type="match status" value="1"/>
</dbReference>
<evidence type="ECO:0000313" key="2">
    <source>
        <dbReference type="EMBL" id="PRQ27964.1"/>
    </source>
</evidence>
<dbReference type="InterPro" id="IPR001810">
    <property type="entry name" value="F-box_dom"/>
</dbReference>
<dbReference type="Proteomes" id="UP000238479">
    <property type="component" value="Chromosome 6"/>
</dbReference>
<dbReference type="InterPro" id="IPR006553">
    <property type="entry name" value="Leu-rich_rpt_Cys-con_subtyp"/>
</dbReference>
<dbReference type="InterPro" id="IPR036047">
    <property type="entry name" value="F-box-like_dom_sf"/>
</dbReference>
<dbReference type="SUPFAM" id="SSF52047">
    <property type="entry name" value="RNI-like"/>
    <property type="match status" value="1"/>
</dbReference>